<dbReference type="Gene3D" id="3.40.50.1820">
    <property type="entry name" value="alpha/beta hydrolase"/>
    <property type="match status" value="1"/>
</dbReference>
<dbReference type="GO" id="GO:0097176">
    <property type="term" value="P:epoxide metabolic process"/>
    <property type="evidence" value="ECO:0007669"/>
    <property type="project" value="TreeGrafter"/>
</dbReference>
<dbReference type="Pfam" id="PF06441">
    <property type="entry name" value="EHN"/>
    <property type="match status" value="1"/>
</dbReference>
<comment type="similarity">
    <text evidence="1">Belongs to the peptidase S33 family.</text>
</comment>
<name>S8FI21_FOMSC</name>
<dbReference type="Proteomes" id="UP000015241">
    <property type="component" value="Unassembled WGS sequence"/>
</dbReference>
<dbReference type="PANTHER" id="PTHR21661:SF39">
    <property type="entry name" value="HYDROLASE, PUTATIVE (AFU_ORTHOLOGUE AFUA_3G08960)-RELATED"/>
    <property type="match status" value="1"/>
</dbReference>
<dbReference type="InParanoid" id="S8FI21"/>
<dbReference type="PIRSF" id="PIRSF001112">
    <property type="entry name" value="Epoxide_hydrolase"/>
    <property type="match status" value="1"/>
</dbReference>
<evidence type="ECO:0000256" key="2">
    <source>
        <dbReference type="ARBA" id="ARBA00022801"/>
    </source>
</evidence>
<dbReference type="STRING" id="743788.S8FI21"/>
<evidence type="ECO:0000313" key="5">
    <source>
        <dbReference type="EMBL" id="EPT01046.1"/>
    </source>
</evidence>
<proteinExistence type="inferred from homology"/>
<dbReference type="HOGENOM" id="CLU_019414_0_0_1"/>
<feature type="domain" description="Epoxide hydrolase N-terminal" evidence="4">
    <location>
        <begin position="17"/>
        <end position="130"/>
    </location>
</feature>
<dbReference type="EMBL" id="KE504144">
    <property type="protein sequence ID" value="EPT01046.1"/>
    <property type="molecule type" value="Genomic_DNA"/>
</dbReference>
<dbReference type="AlphaFoldDB" id="S8FI21"/>
<dbReference type="InterPro" id="IPR029058">
    <property type="entry name" value="AB_hydrolase_fold"/>
</dbReference>
<dbReference type="GO" id="GO:0004301">
    <property type="term" value="F:epoxide hydrolase activity"/>
    <property type="evidence" value="ECO:0007669"/>
    <property type="project" value="TreeGrafter"/>
</dbReference>
<keyword evidence="6" id="KW-1185">Reference proteome</keyword>
<dbReference type="InterPro" id="IPR016292">
    <property type="entry name" value="Epoxide_hydrolase"/>
</dbReference>
<evidence type="ECO:0000259" key="4">
    <source>
        <dbReference type="Pfam" id="PF06441"/>
    </source>
</evidence>
<dbReference type="PANTHER" id="PTHR21661">
    <property type="entry name" value="EPOXIDE HYDROLASE 1-RELATED"/>
    <property type="match status" value="1"/>
</dbReference>
<protein>
    <recommendedName>
        <fullName evidence="4">Epoxide hydrolase N-terminal domain-containing protein</fullName>
    </recommendedName>
</protein>
<evidence type="ECO:0000313" key="6">
    <source>
        <dbReference type="Proteomes" id="UP000015241"/>
    </source>
</evidence>
<dbReference type="SUPFAM" id="SSF53474">
    <property type="entry name" value="alpha/beta-Hydrolases"/>
    <property type="match status" value="1"/>
</dbReference>
<dbReference type="InterPro" id="IPR010497">
    <property type="entry name" value="Epoxide_hydro_N"/>
</dbReference>
<feature type="active site" description="Proton acceptor" evidence="3">
    <location>
        <position position="378"/>
    </location>
</feature>
<feature type="active site" description="Nucleophile" evidence="3">
    <location>
        <position position="198"/>
    </location>
</feature>
<organism evidence="5 6">
    <name type="scientific">Fomitopsis schrenkii</name>
    <name type="common">Brown rot fungus</name>
    <dbReference type="NCBI Taxonomy" id="2126942"/>
    <lineage>
        <taxon>Eukaryota</taxon>
        <taxon>Fungi</taxon>
        <taxon>Dikarya</taxon>
        <taxon>Basidiomycota</taxon>
        <taxon>Agaricomycotina</taxon>
        <taxon>Agaricomycetes</taxon>
        <taxon>Polyporales</taxon>
        <taxon>Fomitopsis</taxon>
    </lineage>
</organism>
<dbReference type="PRINTS" id="PR00412">
    <property type="entry name" value="EPOXHYDRLASE"/>
</dbReference>
<accession>S8FI21</accession>
<sequence length="401" mass="44794">MAAYRTLPPTAVIARPTPFTVSVSEEKLQQFKQLIKLSPVGIETYENEQEDLRFGLTRKWLSETKAQWESVFDWRAHEKYLNSFPHYTLPVQDPLDGRTFTIHFVALFSTAPGATPLVFYHGWPGSFLEFLPLLALLQKKYPDPATLPYHVVVPSLPGYAFSSKPPLDKDWTGHDTARVLNQLMVDLGLSGYVAQGGDVGSFMARMQAVTYDACAAALLNFNVMPQKPAGVPDDAPDELERTQLARAAEFMRTGTAYALEHGTRPATIGLALSSSPVALLAWIGEKFLTWADQAPSVDTILQSVTLYWLTDTFPTSIYTYRQSYSKSGPKMAHADPSLYIKKPFGYAYFAFDVVPAPKAWVATTGNLVWHRQHTEGGHFAALEQPELLLDDVEDFVRQIRK</sequence>
<evidence type="ECO:0000256" key="3">
    <source>
        <dbReference type="PIRSR" id="PIRSR001112-1"/>
    </source>
</evidence>
<evidence type="ECO:0000256" key="1">
    <source>
        <dbReference type="ARBA" id="ARBA00010088"/>
    </source>
</evidence>
<dbReference type="InterPro" id="IPR000639">
    <property type="entry name" value="Epox_hydrolase-like"/>
</dbReference>
<dbReference type="eggNOG" id="KOG2565">
    <property type="taxonomic scope" value="Eukaryota"/>
</dbReference>
<gene>
    <name evidence="5" type="ORF">FOMPIDRAFT_1030016</name>
</gene>
<feature type="active site" description="Proton donor" evidence="3">
    <location>
        <position position="320"/>
    </location>
</feature>
<dbReference type="OrthoDB" id="7130006at2759"/>
<reference evidence="5 6" key="1">
    <citation type="journal article" date="2012" name="Science">
        <title>The Paleozoic origin of enzymatic lignin decomposition reconstructed from 31 fungal genomes.</title>
        <authorList>
            <person name="Floudas D."/>
            <person name="Binder M."/>
            <person name="Riley R."/>
            <person name="Barry K."/>
            <person name="Blanchette R.A."/>
            <person name="Henrissat B."/>
            <person name="Martinez A.T."/>
            <person name="Otillar R."/>
            <person name="Spatafora J.W."/>
            <person name="Yadav J.S."/>
            <person name="Aerts A."/>
            <person name="Benoit I."/>
            <person name="Boyd A."/>
            <person name="Carlson A."/>
            <person name="Copeland A."/>
            <person name="Coutinho P.M."/>
            <person name="de Vries R.P."/>
            <person name="Ferreira P."/>
            <person name="Findley K."/>
            <person name="Foster B."/>
            <person name="Gaskell J."/>
            <person name="Glotzer D."/>
            <person name="Gorecki P."/>
            <person name="Heitman J."/>
            <person name="Hesse C."/>
            <person name="Hori C."/>
            <person name="Igarashi K."/>
            <person name="Jurgens J.A."/>
            <person name="Kallen N."/>
            <person name="Kersten P."/>
            <person name="Kohler A."/>
            <person name="Kuees U."/>
            <person name="Kumar T.K.A."/>
            <person name="Kuo A."/>
            <person name="LaButti K."/>
            <person name="Larrondo L.F."/>
            <person name="Lindquist E."/>
            <person name="Ling A."/>
            <person name="Lombard V."/>
            <person name="Lucas S."/>
            <person name="Lundell T."/>
            <person name="Martin R."/>
            <person name="McLaughlin D.J."/>
            <person name="Morgenstern I."/>
            <person name="Morin E."/>
            <person name="Murat C."/>
            <person name="Nagy L.G."/>
            <person name="Nolan M."/>
            <person name="Ohm R.A."/>
            <person name="Patyshakuliyeva A."/>
            <person name="Rokas A."/>
            <person name="Ruiz-Duenas F.J."/>
            <person name="Sabat G."/>
            <person name="Salamov A."/>
            <person name="Samejima M."/>
            <person name="Schmutz J."/>
            <person name="Slot J.C."/>
            <person name="St John F."/>
            <person name="Stenlid J."/>
            <person name="Sun H."/>
            <person name="Sun S."/>
            <person name="Syed K."/>
            <person name="Tsang A."/>
            <person name="Wiebenga A."/>
            <person name="Young D."/>
            <person name="Pisabarro A."/>
            <person name="Eastwood D.C."/>
            <person name="Martin F."/>
            <person name="Cullen D."/>
            <person name="Grigoriev I.V."/>
            <person name="Hibbett D.S."/>
        </authorList>
    </citation>
    <scope>NUCLEOTIDE SEQUENCE</scope>
    <source>
        <strain evidence="6">FP-58527</strain>
    </source>
</reference>
<keyword evidence="2" id="KW-0378">Hydrolase</keyword>